<proteinExistence type="predicted"/>
<gene>
    <name evidence="1" type="ORF">NQ176_g10028</name>
</gene>
<comment type="caution">
    <text evidence="1">The sequence shown here is derived from an EMBL/GenBank/DDBJ whole genome shotgun (WGS) entry which is preliminary data.</text>
</comment>
<dbReference type="EMBL" id="JANJQO010002542">
    <property type="protein sequence ID" value="KAJ2966692.1"/>
    <property type="molecule type" value="Genomic_DNA"/>
</dbReference>
<evidence type="ECO:0000313" key="2">
    <source>
        <dbReference type="Proteomes" id="UP001143910"/>
    </source>
</evidence>
<evidence type="ECO:0000313" key="1">
    <source>
        <dbReference type="EMBL" id="KAJ2966692.1"/>
    </source>
</evidence>
<keyword evidence="2" id="KW-1185">Reference proteome</keyword>
<dbReference type="Proteomes" id="UP001143910">
    <property type="component" value="Unassembled WGS sequence"/>
</dbReference>
<sequence>MPPLPQNVILRRAEIADLATIASIIAHAPDDAAAWTYPAWRTKATESTPMYIQKFSNLFRNRQFRIRVAEQDGVVVGYAVWVTTKRTSGGQVERVPSTEEYDQEANDESKES</sequence>
<accession>A0ACC1MJ53</accession>
<name>A0ACC1MJ53_9HYPO</name>
<organism evidence="1 2">
    <name type="scientific">Zarea fungicola</name>
    <dbReference type="NCBI Taxonomy" id="93591"/>
    <lineage>
        <taxon>Eukaryota</taxon>
        <taxon>Fungi</taxon>
        <taxon>Dikarya</taxon>
        <taxon>Ascomycota</taxon>
        <taxon>Pezizomycotina</taxon>
        <taxon>Sordariomycetes</taxon>
        <taxon>Hypocreomycetidae</taxon>
        <taxon>Hypocreales</taxon>
        <taxon>Cordycipitaceae</taxon>
        <taxon>Zarea</taxon>
    </lineage>
</organism>
<reference evidence="1" key="1">
    <citation type="submission" date="2022-08" db="EMBL/GenBank/DDBJ databases">
        <title>Genome Sequence of Lecanicillium fungicola.</title>
        <authorList>
            <person name="Buettner E."/>
        </authorList>
    </citation>
    <scope>NUCLEOTIDE SEQUENCE</scope>
    <source>
        <strain evidence="1">Babe33</strain>
    </source>
</reference>
<protein>
    <submittedName>
        <fullName evidence="1">Uncharacterized protein</fullName>
    </submittedName>
</protein>